<dbReference type="Proteomes" id="UP000201169">
    <property type="component" value="Chromosome"/>
</dbReference>
<evidence type="ECO:0000259" key="4">
    <source>
        <dbReference type="SMART" id="SM00470"/>
    </source>
</evidence>
<organism evidence="5 6">
    <name type="scientific">Campylobacter avium LMG 24591</name>
    <dbReference type="NCBI Taxonomy" id="522484"/>
    <lineage>
        <taxon>Bacteria</taxon>
        <taxon>Pseudomonadati</taxon>
        <taxon>Campylobacterota</taxon>
        <taxon>Epsilonproteobacteria</taxon>
        <taxon>Campylobacterales</taxon>
        <taxon>Campylobacteraceae</taxon>
        <taxon>Campylobacter</taxon>
    </lineage>
</organism>
<dbReference type="GO" id="GO:0007059">
    <property type="term" value="P:chromosome segregation"/>
    <property type="evidence" value="ECO:0007669"/>
    <property type="project" value="UniProtKB-KW"/>
</dbReference>
<dbReference type="Gene3D" id="3.90.1530.30">
    <property type="match status" value="1"/>
</dbReference>
<keyword evidence="3" id="KW-0238">DNA-binding</keyword>
<dbReference type="Pfam" id="PF17762">
    <property type="entry name" value="HTH_ParB"/>
    <property type="match status" value="1"/>
</dbReference>
<dbReference type="KEGG" id="cavi:CAV_1355"/>
<dbReference type="GO" id="GO:0003677">
    <property type="term" value="F:DNA binding"/>
    <property type="evidence" value="ECO:0007669"/>
    <property type="project" value="UniProtKB-KW"/>
</dbReference>
<feature type="domain" description="ParB-like N-terminal" evidence="4">
    <location>
        <begin position="34"/>
        <end position="124"/>
    </location>
</feature>
<proteinExistence type="inferred from homology"/>
<dbReference type="InterPro" id="IPR036086">
    <property type="entry name" value="ParB/Sulfiredoxin_sf"/>
</dbReference>
<dbReference type="FunFam" id="3.90.1530.30:FF:000001">
    <property type="entry name" value="Chromosome partitioning protein ParB"/>
    <property type="match status" value="1"/>
</dbReference>
<protein>
    <submittedName>
        <fullName evidence="5">Chromosome partitioning protein</fullName>
    </submittedName>
</protein>
<evidence type="ECO:0000256" key="2">
    <source>
        <dbReference type="ARBA" id="ARBA00022829"/>
    </source>
</evidence>
<keyword evidence="6" id="KW-1185">Reference proteome</keyword>
<comment type="similarity">
    <text evidence="1">Belongs to the ParB family.</text>
</comment>
<dbReference type="InterPro" id="IPR003115">
    <property type="entry name" value="ParB_N"/>
</dbReference>
<keyword evidence="2" id="KW-0159">Chromosome partition</keyword>
<dbReference type="PANTHER" id="PTHR33375">
    <property type="entry name" value="CHROMOSOME-PARTITIONING PROTEIN PARB-RELATED"/>
    <property type="match status" value="1"/>
</dbReference>
<dbReference type="GO" id="GO:0005694">
    <property type="term" value="C:chromosome"/>
    <property type="evidence" value="ECO:0007669"/>
    <property type="project" value="TreeGrafter"/>
</dbReference>
<reference evidence="5 6" key="1">
    <citation type="submission" date="2017-07" db="EMBL/GenBank/DDBJ databases">
        <title>Analysis of two Campylobacter avium genomes and identification of a novel hippuricase gene.</title>
        <authorList>
            <person name="Miller W.G."/>
            <person name="Chapman M.H."/>
            <person name="Yee E."/>
            <person name="Revez J."/>
            <person name="Bono J.L."/>
            <person name="Rossi M."/>
        </authorList>
    </citation>
    <scope>NUCLEOTIDE SEQUENCE [LARGE SCALE GENOMIC DNA]</scope>
    <source>
        <strain evidence="5 6">LMG 24591</strain>
    </source>
</reference>
<gene>
    <name evidence="5" type="primary">parB</name>
    <name evidence="5" type="ORF">CAV_1355</name>
</gene>
<dbReference type="InterPro" id="IPR041468">
    <property type="entry name" value="HTH_ParB/Spo0J"/>
</dbReference>
<name>A0A222MYQ3_9BACT</name>
<dbReference type="PANTHER" id="PTHR33375:SF1">
    <property type="entry name" value="CHROMOSOME-PARTITIONING PROTEIN PARB-RELATED"/>
    <property type="match status" value="1"/>
</dbReference>
<evidence type="ECO:0000256" key="1">
    <source>
        <dbReference type="ARBA" id="ARBA00006295"/>
    </source>
</evidence>
<dbReference type="RefSeq" id="WP_390088993.1">
    <property type="nucleotide sequence ID" value="NZ_CP022347.1"/>
</dbReference>
<evidence type="ECO:0000313" key="6">
    <source>
        <dbReference type="Proteomes" id="UP000201169"/>
    </source>
</evidence>
<dbReference type="CDD" id="cd16393">
    <property type="entry name" value="SPO0J_N"/>
    <property type="match status" value="1"/>
</dbReference>
<accession>A0A222MYQ3</accession>
<dbReference type="NCBIfam" id="TIGR00180">
    <property type="entry name" value="parB_part"/>
    <property type="match status" value="1"/>
</dbReference>
<dbReference type="GO" id="GO:0045881">
    <property type="term" value="P:positive regulation of sporulation resulting in formation of a cellular spore"/>
    <property type="evidence" value="ECO:0007669"/>
    <property type="project" value="TreeGrafter"/>
</dbReference>
<dbReference type="InterPro" id="IPR004437">
    <property type="entry name" value="ParB/RepB/Spo0J"/>
</dbReference>
<dbReference type="SUPFAM" id="SSF110849">
    <property type="entry name" value="ParB/Sulfiredoxin"/>
    <property type="match status" value="1"/>
</dbReference>
<dbReference type="FunFam" id="1.10.10.2830:FF:000001">
    <property type="entry name" value="Chromosome partitioning protein ParB"/>
    <property type="match status" value="1"/>
</dbReference>
<dbReference type="Gene3D" id="1.10.10.2830">
    <property type="match status" value="1"/>
</dbReference>
<dbReference type="EMBL" id="CP022347">
    <property type="protein sequence ID" value="ASQ30979.1"/>
    <property type="molecule type" value="Genomic_DNA"/>
</dbReference>
<dbReference type="Pfam" id="PF02195">
    <property type="entry name" value="ParB_N"/>
    <property type="match status" value="1"/>
</dbReference>
<sequence>MAKRMVLGRGLSSILGDVDEAYGKELGFSTSSVEEIDIDKIQTNPYQPRKHFDDESLNELADSIKHYGLIQPVALLKKDNHSYILVAGERRFRACQNLGMTSIKAFILKENEDKLRELALIENIQRANLNPIELALSYKSLIEEYKITQEELSSIIHKSRTQITNTLRLLSLSKQTQDLIASNKLSQGHAKVLVGLDLNDEKKIVDTIIGQKLSVRETENLISKFKNNSKKTDKKSDKELDLNLENELNKLKISFEKLGLKCSLNKNKLSITLNDVEKIKQLSKILN</sequence>
<evidence type="ECO:0000313" key="5">
    <source>
        <dbReference type="EMBL" id="ASQ30979.1"/>
    </source>
</evidence>
<dbReference type="SMART" id="SM00470">
    <property type="entry name" value="ParB"/>
    <property type="match status" value="1"/>
</dbReference>
<evidence type="ECO:0000256" key="3">
    <source>
        <dbReference type="ARBA" id="ARBA00023125"/>
    </source>
</evidence>
<dbReference type="AlphaFoldDB" id="A0A222MYQ3"/>
<dbReference type="InterPro" id="IPR050336">
    <property type="entry name" value="Chromosome_partition/occlusion"/>
</dbReference>